<protein>
    <submittedName>
        <fullName evidence="1">Uncharacterized protein</fullName>
    </submittedName>
</protein>
<reference evidence="2" key="1">
    <citation type="journal article" date="2017" name="Front. Plant Sci.">
        <title>Climate Clever Clovers: New Paradigm to Reduce the Environmental Footprint of Ruminants by Breeding Low Methanogenic Forages Utilizing Haplotype Variation.</title>
        <authorList>
            <person name="Kaur P."/>
            <person name="Appels R."/>
            <person name="Bayer P.E."/>
            <person name="Keeble-Gagnere G."/>
            <person name="Wang J."/>
            <person name="Hirakawa H."/>
            <person name="Shirasawa K."/>
            <person name="Vercoe P."/>
            <person name="Stefanova K."/>
            <person name="Durmic Z."/>
            <person name="Nichols P."/>
            <person name="Revell C."/>
            <person name="Isobe S.N."/>
            <person name="Edwards D."/>
            <person name="Erskine W."/>
        </authorList>
    </citation>
    <scope>NUCLEOTIDE SEQUENCE [LARGE SCALE GENOMIC DNA]</scope>
    <source>
        <strain evidence="2">cv. Daliak</strain>
    </source>
</reference>
<gene>
    <name evidence="1" type="ORF">TSUD_193690</name>
</gene>
<keyword evidence="2" id="KW-1185">Reference proteome</keyword>
<dbReference type="Proteomes" id="UP000242715">
    <property type="component" value="Unassembled WGS sequence"/>
</dbReference>
<dbReference type="AlphaFoldDB" id="A0A2Z6LRH2"/>
<evidence type="ECO:0000313" key="1">
    <source>
        <dbReference type="EMBL" id="GAU19031.1"/>
    </source>
</evidence>
<name>A0A2Z6LRH2_TRISU</name>
<evidence type="ECO:0000313" key="2">
    <source>
        <dbReference type="Proteomes" id="UP000242715"/>
    </source>
</evidence>
<accession>A0A2Z6LRH2</accession>
<dbReference type="EMBL" id="DF973192">
    <property type="protein sequence ID" value="GAU19031.1"/>
    <property type="molecule type" value="Genomic_DNA"/>
</dbReference>
<sequence length="93" mass="10720">MYVVMQIETRWDRLQCWCGFYGNNQNEGGQQLVVKALCLSIEWAAVLVLCDSSNQSAQLQQTLQWNKPVQGWFKCNSDVGFYCELVDKCQMVC</sequence>
<organism evidence="1 2">
    <name type="scientific">Trifolium subterraneum</name>
    <name type="common">Subterranean clover</name>
    <dbReference type="NCBI Taxonomy" id="3900"/>
    <lineage>
        <taxon>Eukaryota</taxon>
        <taxon>Viridiplantae</taxon>
        <taxon>Streptophyta</taxon>
        <taxon>Embryophyta</taxon>
        <taxon>Tracheophyta</taxon>
        <taxon>Spermatophyta</taxon>
        <taxon>Magnoliopsida</taxon>
        <taxon>eudicotyledons</taxon>
        <taxon>Gunneridae</taxon>
        <taxon>Pentapetalae</taxon>
        <taxon>rosids</taxon>
        <taxon>fabids</taxon>
        <taxon>Fabales</taxon>
        <taxon>Fabaceae</taxon>
        <taxon>Papilionoideae</taxon>
        <taxon>50 kb inversion clade</taxon>
        <taxon>NPAAA clade</taxon>
        <taxon>Hologalegina</taxon>
        <taxon>IRL clade</taxon>
        <taxon>Trifolieae</taxon>
        <taxon>Trifolium</taxon>
    </lineage>
</organism>
<proteinExistence type="predicted"/>